<comment type="caution">
    <text evidence="1">The sequence shown here is derived from an EMBL/GenBank/DDBJ whole genome shotgun (WGS) entry which is preliminary data.</text>
</comment>
<reference evidence="1 2" key="1">
    <citation type="journal article" date="2017" name="Int. J. Parasitol.">
        <title>The genome of the protozoan parasite Cystoisospora suis and a reverse vaccinology approach to identify vaccine candidates.</title>
        <authorList>
            <person name="Palmieri N."/>
            <person name="Shrestha A."/>
            <person name="Ruttkowski B."/>
            <person name="Beck T."/>
            <person name="Vogl C."/>
            <person name="Tomley F."/>
            <person name="Blake D.P."/>
            <person name="Joachim A."/>
        </authorList>
    </citation>
    <scope>NUCLEOTIDE SEQUENCE [LARGE SCALE GENOMIC DNA]</scope>
    <source>
        <strain evidence="1 2">Wien I</strain>
    </source>
</reference>
<dbReference type="VEuPathDB" id="ToxoDB:CSUI_001329"/>
<protein>
    <submittedName>
        <fullName evidence="1">Uncharacterized protein</fullName>
    </submittedName>
</protein>
<dbReference type="Proteomes" id="UP000221165">
    <property type="component" value="Unassembled WGS sequence"/>
</dbReference>
<dbReference type="RefSeq" id="XP_067926492.1">
    <property type="nucleotide sequence ID" value="XM_068061535.1"/>
</dbReference>
<dbReference type="GeneID" id="94424746"/>
<name>A0A2C6KXW7_9APIC</name>
<sequence>MASSECFDWREACADGSVQMPARSIGFVPSRPRFRLRRDPKSGLCGFLLRRP</sequence>
<evidence type="ECO:0000313" key="2">
    <source>
        <dbReference type="Proteomes" id="UP000221165"/>
    </source>
</evidence>
<evidence type="ECO:0000313" key="1">
    <source>
        <dbReference type="EMBL" id="PHJ24820.1"/>
    </source>
</evidence>
<accession>A0A2C6KXW7</accession>
<keyword evidence="2" id="KW-1185">Reference proteome</keyword>
<dbReference type="EMBL" id="MIGC01000522">
    <property type="protein sequence ID" value="PHJ24820.1"/>
    <property type="molecule type" value="Genomic_DNA"/>
</dbReference>
<dbReference type="AlphaFoldDB" id="A0A2C6KXW7"/>
<gene>
    <name evidence="1" type="ORF">CSUI_001329</name>
</gene>
<proteinExistence type="predicted"/>
<organism evidence="1 2">
    <name type="scientific">Cystoisospora suis</name>
    <dbReference type="NCBI Taxonomy" id="483139"/>
    <lineage>
        <taxon>Eukaryota</taxon>
        <taxon>Sar</taxon>
        <taxon>Alveolata</taxon>
        <taxon>Apicomplexa</taxon>
        <taxon>Conoidasida</taxon>
        <taxon>Coccidia</taxon>
        <taxon>Eucoccidiorida</taxon>
        <taxon>Eimeriorina</taxon>
        <taxon>Sarcocystidae</taxon>
        <taxon>Cystoisospora</taxon>
    </lineage>
</organism>